<keyword evidence="5" id="KW-0732">Signal</keyword>
<dbReference type="GO" id="GO:0034976">
    <property type="term" value="P:response to endoplasmic reticulum stress"/>
    <property type="evidence" value="ECO:0007669"/>
    <property type="project" value="TreeGrafter"/>
</dbReference>
<keyword evidence="10" id="KW-0676">Redox-active center</keyword>
<dbReference type="PANTHER" id="PTHR45815">
    <property type="entry name" value="PROTEIN DISULFIDE-ISOMERASE A6"/>
    <property type="match status" value="1"/>
</dbReference>
<evidence type="ECO:0000313" key="13">
    <source>
        <dbReference type="EMBL" id="QQP53815.1"/>
    </source>
</evidence>
<dbReference type="SUPFAM" id="SSF52833">
    <property type="entry name" value="Thioredoxin-like"/>
    <property type="match status" value="2"/>
</dbReference>
<dbReference type="PROSITE" id="PS51352">
    <property type="entry name" value="THIOREDOXIN_2"/>
    <property type="match status" value="1"/>
</dbReference>
<dbReference type="EMBL" id="CP045893">
    <property type="protein sequence ID" value="QQP53815.1"/>
    <property type="molecule type" value="Genomic_DNA"/>
</dbReference>
<evidence type="ECO:0000256" key="3">
    <source>
        <dbReference type="ARBA" id="ARBA00006347"/>
    </source>
</evidence>
<evidence type="ECO:0000256" key="7">
    <source>
        <dbReference type="ARBA" id="ARBA00022824"/>
    </source>
</evidence>
<name>A0A7T8KDB4_CALRO</name>
<keyword evidence="14" id="KW-1185">Reference proteome</keyword>
<dbReference type="InterPro" id="IPR057305">
    <property type="entry name" value="Thioredox_PDIA6_C"/>
</dbReference>
<dbReference type="CDD" id="cd03001">
    <property type="entry name" value="PDI_a_P5"/>
    <property type="match status" value="1"/>
</dbReference>
<keyword evidence="9" id="KW-0413">Isomerase</keyword>
<dbReference type="GO" id="GO:0015035">
    <property type="term" value="F:protein-disulfide reductase activity"/>
    <property type="evidence" value="ECO:0007669"/>
    <property type="project" value="TreeGrafter"/>
</dbReference>
<evidence type="ECO:0000256" key="1">
    <source>
        <dbReference type="ARBA" id="ARBA00001182"/>
    </source>
</evidence>
<dbReference type="AlphaFoldDB" id="A0A7T8KDB4"/>
<evidence type="ECO:0000256" key="4">
    <source>
        <dbReference type="ARBA" id="ARBA00012723"/>
    </source>
</evidence>
<dbReference type="Pfam" id="PF24541">
    <property type="entry name" value="Thioredox_PDIA6_C"/>
    <property type="match status" value="1"/>
</dbReference>
<dbReference type="GO" id="GO:0003756">
    <property type="term" value="F:protein disulfide isomerase activity"/>
    <property type="evidence" value="ECO:0007669"/>
    <property type="project" value="UniProtKB-EC"/>
</dbReference>
<dbReference type="PROSITE" id="PS00194">
    <property type="entry name" value="THIOREDOXIN_1"/>
    <property type="match status" value="1"/>
</dbReference>
<dbReference type="CDD" id="cd02983">
    <property type="entry name" value="P5_C"/>
    <property type="match status" value="1"/>
</dbReference>
<feature type="non-terminal residue" evidence="13">
    <location>
        <position position="283"/>
    </location>
</feature>
<dbReference type="NCBIfam" id="TIGR01126">
    <property type="entry name" value="pdi_dom"/>
    <property type="match status" value="1"/>
</dbReference>
<accession>A0A7T8KDB4</accession>
<dbReference type="InterPro" id="IPR013766">
    <property type="entry name" value="Thioredoxin_domain"/>
</dbReference>
<evidence type="ECO:0000259" key="12">
    <source>
        <dbReference type="PROSITE" id="PS51352"/>
    </source>
</evidence>
<feature type="domain" description="Thioredoxin" evidence="12">
    <location>
        <begin position="1"/>
        <end position="120"/>
    </location>
</feature>
<keyword evidence="8" id="KW-1015">Disulfide bond</keyword>
<evidence type="ECO:0000256" key="11">
    <source>
        <dbReference type="RuleBase" id="RU004208"/>
    </source>
</evidence>
<dbReference type="InterPro" id="IPR036249">
    <property type="entry name" value="Thioredoxin-like_sf"/>
</dbReference>
<dbReference type="EC" id="5.3.4.1" evidence="4"/>
<gene>
    <name evidence="13" type="ORF">FKW44_006429</name>
</gene>
<dbReference type="PRINTS" id="PR00421">
    <property type="entry name" value="THIOREDOXIN"/>
</dbReference>
<dbReference type="Pfam" id="PF00085">
    <property type="entry name" value="Thioredoxin"/>
    <property type="match status" value="1"/>
</dbReference>
<dbReference type="OrthoDB" id="10264505at2759"/>
<dbReference type="Gene3D" id="3.40.30.10">
    <property type="entry name" value="Glutaredoxin"/>
    <property type="match status" value="1"/>
</dbReference>
<evidence type="ECO:0000256" key="2">
    <source>
        <dbReference type="ARBA" id="ARBA00004319"/>
    </source>
</evidence>
<evidence type="ECO:0000313" key="14">
    <source>
        <dbReference type="Proteomes" id="UP000595437"/>
    </source>
</evidence>
<evidence type="ECO:0000256" key="10">
    <source>
        <dbReference type="ARBA" id="ARBA00023284"/>
    </source>
</evidence>
<dbReference type="GO" id="GO:0005788">
    <property type="term" value="C:endoplasmic reticulum lumen"/>
    <property type="evidence" value="ECO:0007669"/>
    <property type="project" value="UniProtKB-SubCell"/>
</dbReference>
<evidence type="ECO:0000256" key="5">
    <source>
        <dbReference type="ARBA" id="ARBA00022729"/>
    </source>
</evidence>
<dbReference type="Proteomes" id="UP000595437">
    <property type="component" value="Chromosome 4"/>
</dbReference>
<proteinExistence type="inferred from homology"/>
<keyword evidence="7" id="KW-0256">Endoplasmic reticulum</keyword>
<evidence type="ECO:0000256" key="9">
    <source>
        <dbReference type="ARBA" id="ARBA00023235"/>
    </source>
</evidence>
<reference evidence="14" key="1">
    <citation type="submission" date="2021-01" db="EMBL/GenBank/DDBJ databases">
        <title>Caligus Genome Assembly.</title>
        <authorList>
            <person name="Gallardo-Escarate C."/>
        </authorList>
    </citation>
    <scope>NUCLEOTIDE SEQUENCE [LARGE SCALE GENOMIC DNA]</scope>
</reference>
<dbReference type="FunFam" id="3.40.30.10:FF:000032">
    <property type="entry name" value="Protein disulfide-isomerase A6 homolog"/>
    <property type="match status" value="1"/>
</dbReference>
<evidence type="ECO:0000256" key="8">
    <source>
        <dbReference type="ARBA" id="ARBA00023157"/>
    </source>
</evidence>
<comment type="similarity">
    <text evidence="3 11">Belongs to the protein disulfide isomerase family.</text>
</comment>
<protein>
    <recommendedName>
        <fullName evidence="4">protein disulfide-isomerase</fullName>
        <ecNumber evidence="4">5.3.4.1</ecNumber>
    </recommendedName>
</protein>
<dbReference type="InterPro" id="IPR017937">
    <property type="entry name" value="Thioredoxin_CS"/>
</dbReference>
<keyword evidence="6" id="KW-0677">Repeat</keyword>
<evidence type="ECO:0000256" key="6">
    <source>
        <dbReference type="ARBA" id="ARBA00022737"/>
    </source>
</evidence>
<dbReference type="PANTHER" id="PTHR45815:SF3">
    <property type="entry name" value="PROTEIN DISULFIDE-ISOMERASE A6"/>
    <property type="match status" value="1"/>
</dbReference>
<dbReference type="InterPro" id="IPR005788">
    <property type="entry name" value="PDI_thioredoxin-like_dom"/>
</dbReference>
<comment type="subcellular location">
    <subcellularLocation>
        <location evidence="2">Endoplasmic reticulum lumen</location>
    </subcellularLocation>
</comment>
<organism evidence="13 14">
    <name type="scientific">Caligus rogercresseyi</name>
    <name type="common">Sea louse</name>
    <dbReference type="NCBI Taxonomy" id="217165"/>
    <lineage>
        <taxon>Eukaryota</taxon>
        <taxon>Metazoa</taxon>
        <taxon>Ecdysozoa</taxon>
        <taxon>Arthropoda</taxon>
        <taxon>Crustacea</taxon>
        <taxon>Multicrustacea</taxon>
        <taxon>Hexanauplia</taxon>
        <taxon>Copepoda</taxon>
        <taxon>Siphonostomatoida</taxon>
        <taxon>Caligidae</taxon>
        <taxon>Caligus</taxon>
    </lineage>
</organism>
<comment type="catalytic activity">
    <reaction evidence="1">
        <text>Catalyzes the rearrangement of -S-S- bonds in proteins.</text>
        <dbReference type="EC" id="5.3.4.1"/>
    </reaction>
</comment>
<sequence>EEVEARKQKSGSVVELTDSNFKKLVLDSDEMWLVEFFAPWCGHCKNLEPHWKSAASELSGKVKLGAVDATVYPDLAQKYGVQGYPTIKHFPSGVKKGGPQEYDGGRTKDDIVAWAMERAELNIPPPEVLQILGETQMKDLCEGKPLCVISFLPHIYDCQADCRKGYLKTLTAMGHKFKKQGWGWLWSEATAQPELETALDVGGFGYPAMVVLSAKKMKYSMLTGSFGKDGIHEFLRDLSYGKGANECGAGCEPGTEKDAEFIPEEEIDLSDVELEPLDDKDEL</sequence>